<organism evidence="2 3">
    <name type="scientific">Neorhodopirellula pilleata</name>
    <dbReference type="NCBI Taxonomy" id="2714738"/>
    <lineage>
        <taxon>Bacteria</taxon>
        <taxon>Pseudomonadati</taxon>
        <taxon>Planctomycetota</taxon>
        <taxon>Planctomycetia</taxon>
        <taxon>Pirellulales</taxon>
        <taxon>Pirellulaceae</taxon>
        <taxon>Neorhodopirellula</taxon>
    </lineage>
</organism>
<name>A0A5C6ABM7_9BACT</name>
<evidence type="ECO:0000256" key="1">
    <source>
        <dbReference type="SAM" id="Phobius"/>
    </source>
</evidence>
<feature type="transmembrane region" description="Helical" evidence="1">
    <location>
        <begin position="352"/>
        <end position="372"/>
    </location>
</feature>
<dbReference type="OrthoDB" id="9806532at2"/>
<dbReference type="SUPFAM" id="SSF82866">
    <property type="entry name" value="Multidrug efflux transporter AcrB transmembrane domain"/>
    <property type="match status" value="2"/>
</dbReference>
<dbReference type="PANTHER" id="PTHR32063:SF33">
    <property type="entry name" value="RND SUPERFAMILY EFFLUX PUMP PERMEASE COMPONENT"/>
    <property type="match status" value="1"/>
</dbReference>
<dbReference type="RefSeq" id="WP_146578425.1">
    <property type="nucleotide sequence ID" value="NZ_SJPM01000005.1"/>
</dbReference>
<dbReference type="GO" id="GO:0042910">
    <property type="term" value="F:xenobiotic transmembrane transporter activity"/>
    <property type="evidence" value="ECO:0007669"/>
    <property type="project" value="TreeGrafter"/>
</dbReference>
<feature type="transmembrane region" description="Helical" evidence="1">
    <location>
        <begin position="379"/>
        <end position="403"/>
    </location>
</feature>
<dbReference type="Pfam" id="PF00873">
    <property type="entry name" value="ACR_tran"/>
    <property type="match status" value="1"/>
</dbReference>
<evidence type="ECO:0000313" key="2">
    <source>
        <dbReference type="EMBL" id="TWT96525.1"/>
    </source>
</evidence>
<dbReference type="Gene3D" id="1.20.1640.10">
    <property type="entry name" value="Multidrug efflux transporter AcrB transmembrane domain"/>
    <property type="match status" value="2"/>
</dbReference>
<protein>
    <submittedName>
        <fullName evidence="2">Multidrug resistance protein MdtB</fullName>
    </submittedName>
</protein>
<feature type="transmembrane region" description="Helical" evidence="1">
    <location>
        <begin position="993"/>
        <end position="1019"/>
    </location>
</feature>
<keyword evidence="1" id="KW-0812">Transmembrane</keyword>
<dbReference type="Gene3D" id="3.30.2090.10">
    <property type="entry name" value="Multidrug efflux transporter AcrB TolC docking domain, DN and DC subdomains"/>
    <property type="match status" value="2"/>
</dbReference>
<feature type="transmembrane region" description="Helical" evidence="1">
    <location>
        <begin position="423"/>
        <end position="444"/>
    </location>
</feature>
<dbReference type="Proteomes" id="UP000316213">
    <property type="component" value="Unassembled WGS sequence"/>
</dbReference>
<dbReference type="InterPro" id="IPR001036">
    <property type="entry name" value="Acrflvin-R"/>
</dbReference>
<dbReference type="EMBL" id="SJPM01000005">
    <property type="protein sequence ID" value="TWT96525.1"/>
    <property type="molecule type" value="Genomic_DNA"/>
</dbReference>
<gene>
    <name evidence="2" type="primary">mdtB_1</name>
    <name evidence="2" type="ORF">Pla100_30080</name>
</gene>
<dbReference type="Gene3D" id="3.30.70.1320">
    <property type="entry name" value="Multidrug efflux transporter AcrB pore domain like"/>
    <property type="match status" value="1"/>
</dbReference>
<accession>A0A5C6ABM7</accession>
<feature type="transmembrane region" description="Helical" evidence="1">
    <location>
        <begin position="326"/>
        <end position="346"/>
    </location>
</feature>
<dbReference type="PRINTS" id="PR00702">
    <property type="entry name" value="ACRIFLAVINRP"/>
</dbReference>
<keyword evidence="3" id="KW-1185">Reference proteome</keyword>
<feature type="transmembrane region" description="Helical" evidence="1">
    <location>
        <begin position="12"/>
        <end position="30"/>
    </location>
</feature>
<dbReference type="InterPro" id="IPR027463">
    <property type="entry name" value="AcrB_DN_DC_subdom"/>
</dbReference>
<dbReference type="AlphaFoldDB" id="A0A5C6ABM7"/>
<reference evidence="2 3" key="1">
    <citation type="submission" date="2019-02" db="EMBL/GenBank/DDBJ databases">
        <title>Deep-cultivation of Planctomycetes and their phenomic and genomic characterization uncovers novel biology.</title>
        <authorList>
            <person name="Wiegand S."/>
            <person name="Jogler M."/>
            <person name="Boedeker C."/>
            <person name="Pinto D."/>
            <person name="Vollmers J."/>
            <person name="Rivas-Marin E."/>
            <person name="Kohn T."/>
            <person name="Peeters S.H."/>
            <person name="Heuer A."/>
            <person name="Rast P."/>
            <person name="Oberbeckmann S."/>
            <person name="Bunk B."/>
            <person name="Jeske O."/>
            <person name="Meyerdierks A."/>
            <person name="Storesund J.E."/>
            <person name="Kallscheuer N."/>
            <person name="Luecker S."/>
            <person name="Lage O.M."/>
            <person name="Pohl T."/>
            <person name="Merkel B.J."/>
            <person name="Hornburger P."/>
            <person name="Mueller R.-W."/>
            <person name="Bruemmer F."/>
            <person name="Labrenz M."/>
            <person name="Spormann A.M."/>
            <person name="Op Den Camp H."/>
            <person name="Overmann J."/>
            <person name="Amann R."/>
            <person name="Jetten M.S.M."/>
            <person name="Mascher T."/>
            <person name="Medema M.H."/>
            <person name="Devos D.P."/>
            <person name="Kaster A.-K."/>
            <person name="Ovreas L."/>
            <person name="Rohde M."/>
            <person name="Galperin M.Y."/>
            <person name="Jogler C."/>
        </authorList>
    </citation>
    <scope>NUCLEOTIDE SEQUENCE [LARGE SCALE GENOMIC DNA]</scope>
    <source>
        <strain evidence="2 3">Pla100</strain>
    </source>
</reference>
<sequence>MIAYFTRHPTAANLLMIVLLFLGLTAIPKLKRETLPDITPNQLQVSAMYPGASAEEVEKSVVTKIEEAIDGIQFVKEIVSDCREGIGAVTVEMATGGHSIVFKDEIATAVKAINDFPSSVETPIVSQIAETDRVLTVLVTGDLSTGDLKTHCEAIKRRLVQIPEVDLVDVTGFSERQIRVELSIEAIRRFGLTVKQVADLVRAQNSDSPAGGLKSDQRELLLRFADERRTLNDLKQLVVLGNAFGSEVLLGDIATVTESFSAEEQKTLLNGQRAGVLVVRKSKADDIIRVADAVRRFVQQEQERYPMITLTISGDSSSLVQDRLALLLKNGGQGFVLVFATLWLFFNWRLSFWVAASLPVSFLGAIFFMPLLGLSINMFTLLGMLLALGILMDDGIVIAENVAAHRSRGATALQAAIDGVSEVAAGVFSSFITTLCVLGPLAFISGRIGEVLGVIPVMLIVVLTVSLVEAFFILPAHLGHALEHGDVSRPNRWRRRIDAAFEFLRERVFGTLVDAAVSHRYLTLGLTVGTLLATMGLLASGTLKFLPFPQVEGDTVVARVVLPAGTPLERTESVMLALSNGLDRVNSKLQPAQPESQPLVQNRTLEYGINTEAFESGAHVATMTVELLTVDQRTARIDDVIAAWKQEVGSLADVLLLTISADSFGPAGRPIELRLKGNDLAELKLASAETLAWFSQFKGVRNLSDDLRKGKPEIQFRLATGATALGLTTSSVAEQVRAGFQGVDIGEVQLGDESRTINVGLEWLDRDGLSDLDVFPISLADGKLVPLATVADHQSTRGWSRISRVDRSRAVTVFGDVDSRITSGSALVARFRNEQADALRDRFPSVQFDFGGETKETRTTIVSLATGAAIGLVGVFVLLSFQFRSYFEPLVVMAAIPFALIGVLWGHVIVGIDMTMPSALGFASLAGIVVNDSILLVLFLKERRLENTDILSAATSASRERFRAIVLTSLTTVAGLLPLIFETSLQAQVLIPMAVSIAFGIMTSTVLVLLVVPSLYAVLADLGFVSNDAAVSGLS</sequence>
<dbReference type="GO" id="GO:0005886">
    <property type="term" value="C:plasma membrane"/>
    <property type="evidence" value="ECO:0007669"/>
    <property type="project" value="TreeGrafter"/>
</dbReference>
<dbReference type="Gene3D" id="3.30.70.1430">
    <property type="entry name" value="Multidrug efflux transporter AcrB pore domain"/>
    <property type="match status" value="2"/>
</dbReference>
<evidence type="ECO:0000313" key="3">
    <source>
        <dbReference type="Proteomes" id="UP000316213"/>
    </source>
</evidence>
<keyword evidence="1" id="KW-0472">Membrane</keyword>
<dbReference type="SUPFAM" id="SSF82714">
    <property type="entry name" value="Multidrug efflux transporter AcrB TolC docking domain, DN and DC subdomains"/>
    <property type="match status" value="2"/>
</dbReference>
<dbReference type="SUPFAM" id="SSF82693">
    <property type="entry name" value="Multidrug efflux transporter AcrB pore domain, PN1, PN2, PC1 and PC2 subdomains"/>
    <property type="match status" value="2"/>
</dbReference>
<comment type="caution">
    <text evidence="2">The sequence shown here is derived from an EMBL/GenBank/DDBJ whole genome shotgun (WGS) entry which is preliminary data.</text>
</comment>
<dbReference type="Gene3D" id="3.30.70.1440">
    <property type="entry name" value="Multidrug efflux transporter AcrB pore domain"/>
    <property type="match status" value="1"/>
</dbReference>
<keyword evidence="1" id="KW-1133">Transmembrane helix</keyword>
<feature type="transmembrane region" description="Helical" evidence="1">
    <location>
        <begin position="961"/>
        <end position="981"/>
    </location>
</feature>
<feature type="transmembrane region" description="Helical" evidence="1">
    <location>
        <begin position="451"/>
        <end position="474"/>
    </location>
</feature>
<dbReference type="PANTHER" id="PTHR32063">
    <property type="match status" value="1"/>
</dbReference>
<feature type="transmembrane region" description="Helical" evidence="1">
    <location>
        <begin position="918"/>
        <end position="940"/>
    </location>
</feature>
<proteinExistence type="predicted"/>
<feature type="transmembrane region" description="Helical" evidence="1">
    <location>
        <begin position="861"/>
        <end position="883"/>
    </location>
</feature>
<feature type="transmembrane region" description="Helical" evidence="1">
    <location>
        <begin position="890"/>
        <end position="912"/>
    </location>
</feature>